<dbReference type="AlphaFoldDB" id="A0A5M3MTK1"/>
<dbReference type="GeneID" id="19211357"/>
<dbReference type="InterPro" id="IPR013783">
    <property type="entry name" value="Ig-like_fold"/>
</dbReference>
<dbReference type="Gene3D" id="2.60.40.10">
    <property type="entry name" value="Immunoglobulins"/>
    <property type="match status" value="1"/>
</dbReference>
<dbReference type="InterPro" id="IPR050827">
    <property type="entry name" value="CRP1_MDG1_kinase"/>
</dbReference>
<feature type="compositionally biased region" description="Low complexity" evidence="2">
    <location>
        <begin position="310"/>
        <end position="321"/>
    </location>
</feature>
<feature type="region of interest" description="Disordered" evidence="2">
    <location>
        <begin position="239"/>
        <end position="409"/>
    </location>
</feature>
<dbReference type="GO" id="GO:0019901">
    <property type="term" value="F:protein kinase binding"/>
    <property type="evidence" value="ECO:0007669"/>
    <property type="project" value="TreeGrafter"/>
</dbReference>
<name>A0A5M3MTK1_CONPW</name>
<dbReference type="OrthoDB" id="5873279at2759"/>
<sequence length="409" mass="43573">MTTMHEVSFTWPHTNARDVVLTGTFDKWSRSIHMSRTGGGYESRVAVPWGEKVAYKFIVDGRWTTSDQQPTERDRAGNLNNVYHAPQPAPAPEPVMVEEKEVQADPVSPTDAEYSTPHSGASDAGVVVPEETESTEPEAEAEAEADGLTPDTPILVEEPETIAEAVDDIRRTDDAEPAVTVPEETSTTAQEAASTAAVAPTAPIAIVPLLPLTEQPPAYARESRPATDPVTSPPVEIVATAERAHIPVDEVIPTVPSKEDAEDPSTPPAEAAIAAEKSNSLPPAPGIPPPSEKNKQDTARTRSPTTEKQPPASLSAPSSPAGKTGSRLSSMRLTLPRHKRQASLAASTSQTSEDGTLSTADNSPPGSRFGTVSGSPSKRRSIFTKIKDAFSDKDKKEQKSRARREATMS</sequence>
<dbReference type="OMA" id="WPHAGAS"/>
<dbReference type="GO" id="GO:0007165">
    <property type="term" value="P:signal transduction"/>
    <property type="evidence" value="ECO:0007669"/>
    <property type="project" value="TreeGrafter"/>
</dbReference>
<comment type="similarity">
    <text evidence="1">Belongs to the CRP1/MDG1 family.</text>
</comment>
<dbReference type="GO" id="GO:0031588">
    <property type="term" value="C:nucleotide-activated protein kinase complex"/>
    <property type="evidence" value="ECO:0007669"/>
    <property type="project" value="TreeGrafter"/>
</dbReference>
<feature type="compositionally biased region" description="Polar residues" evidence="2">
    <location>
        <begin position="353"/>
        <end position="376"/>
    </location>
</feature>
<proteinExistence type="inferred from homology"/>
<dbReference type="KEGG" id="cput:CONPUDRAFT_89905"/>
<dbReference type="InterPro" id="IPR032640">
    <property type="entry name" value="AMPK1_CBM"/>
</dbReference>
<dbReference type="RefSeq" id="XP_007768135.1">
    <property type="nucleotide sequence ID" value="XM_007769945.1"/>
</dbReference>
<dbReference type="PANTHER" id="PTHR10343">
    <property type="entry name" value="5'-AMP-ACTIVATED PROTEIN KINASE , BETA SUBUNIT"/>
    <property type="match status" value="1"/>
</dbReference>
<evidence type="ECO:0000256" key="2">
    <source>
        <dbReference type="SAM" id="MobiDB-lite"/>
    </source>
</evidence>
<evidence type="ECO:0000313" key="4">
    <source>
        <dbReference type="EMBL" id="EIW82488.1"/>
    </source>
</evidence>
<reference evidence="5" key="1">
    <citation type="journal article" date="2012" name="Science">
        <title>The Paleozoic origin of enzymatic lignin decomposition reconstructed from 31 fungal genomes.</title>
        <authorList>
            <person name="Floudas D."/>
            <person name="Binder M."/>
            <person name="Riley R."/>
            <person name="Barry K."/>
            <person name="Blanchette R.A."/>
            <person name="Henrissat B."/>
            <person name="Martinez A.T."/>
            <person name="Otillar R."/>
            <person name="Spatafora J.W."/>
            <person name="Yadav J.S."/>
            <person name="Aerts A."/>
            <person name="Benoit I."/>
            <person name="Boyd A."/>
            <person name="Carlson A."/>
            <person name="Copeland A."/>
            <person name="Coutinho P.M."/>
            <person name="de Vries R.P."/>
            <person name="Ferreira P."/>
            <person name="Findley K."/>
            <person name="Foster B."/>
            <person name="Gaskell J."/>
            <person name="Glotzer D."/>
            <person name="Gorecki P."/>
            <person name="Heitman J."/>
            <person name="Hesse C."/>
            <person name="Hori C."/>
            <person name="Igarashi K."/>
            <person name="Jurgens J.A."/>
            <person name="Kallen N."/>
            <person name="Kersten P."/>
            <person name="Kohler A."/>
            <person name="Kuees U."/>
            <person name="Kumar T.K.A."/>
            <person name="Kuo A."/>
            <person name="LaButti K."/>
            <person name="Larrondo L.F."/>
            <person name="Lindquist E."/>
            <person name="Ling A."/>
            <person name="Lombard V."/>
            <person name="Lucas S."/>
            <person name="Lundell T."/>
            <person name="Martin R."/>
            <person name="McLaughlin D.J."/>
            <person name="Morgenstern I."/>
            <person name="Morin E."/>
            <person name="Murat C."/>
            <person name="Nagy L.G."/>
            <person name="Nolan M."/>
            <person name="Ohm R.A."/>
            <person name="Patyshakuliyeva A."/>
            <person name="Rokas A."/>
            <person name="Ruiz-Duenas F.J."/>
            <person name="Sabat G."/>
            <person name="Salamov A."/>
            <person name="Samejima M."/>
            <person name="Schmutz J."/>
            <person name="Slot J.C."/>
            <person name="St John F."/>
            <person name="Stenlid J."/>
            <person name="Sun H."/>
            <person name="Sun S."/>
            <person name="Syed K."/>
            <person name="Tsang A."/>
            <person name="Wiebenga A."/>
            <person name="Young D."/>
            <person name="Pisabarro A."/>
            <person name="Eastwood D.C."/>
            <person name="Martin F."/>
            <person name="Cullen D."/>
            <person name="Grigoriev I.V."/>
            <person name="Hibbett D.S."/>
        </authorList>
    </citation>
    <scope>NUCLEOTIDE SEQUENCE [LARGE SCALE GENOMIC DNA]</scope>
    <source>
        <strain evidence="5">RWD-64-598 SS2</strain>
    </source>
</reference>
<protein>
    <submittedName>
        <fullName evidence="4">Carbohydrate-binding module family 48 protein</fullName>
    </submittedName>
</protein>
<dbReference type="Proteomes" id="UP000053558">
    <property type="component" value="Unassembled WGS sequence"/>
</dbReference>
<dbReference type="PANTHER" id="PTHR10343:SF81">
    <property type="entry name" value="CRUCIFORM DNA-RECOGNIZING PROTEIN 1-RELATED"/>
    <property type="match status" value="1"/>
</dbReference>
<dbReference type="SUPFAM" id="SSF81296">
    <property type="entry name" value="E set domains"/>
    <property type="match status" value="1"/>
</dbReference>
<evidence type="ECO:0000259" key="3">
    <source>
        <dbReference type="Pfam" id="PF16561"/>
    </source>
</evidence>
<organism evidence="4 5">
    <name type="scientific">Coniophora puteana (strain RWD-64-598)</name>
    <name type="common">Brown rot fungus</name>
    <dbReference type="NCBI Taxonomy" id="741705"/>
    <lineage>
        <taxon>Eukaryota</taxon>
        <taxon>Fungi</taxon>
        <taxon>Dikarya</taxon>
        <taxon>Basidiomycota</taxon>
        <taxon>Agaricomycotina</taxon>
        <taxon>Agaricomycetes</taxon>
        <taxon>Agaricomycetidae</taxon>
        <taxon>Boletales</taxon>
        <taxon>Coniophorineae</taxon>
        <taxon>Coniophoraceae</taxon>
        <taxon>Coniophora</taxon>
    </lineage>
</organism>
<dbReference type="CDD" id="cd02859">
    <property type="entry name" value="E_set_AMPKbeta_like_N"/>
    <property type="match status" value="1"/>
</dbReference>
<dbReference type="Pfam" id="PF16561">
    <property type="entry name" value="AMPK1_CBM"/>
    <property type="match status" value="1"/>
</dbReference>
<evidence type="ECO:0000313" key="5">
    <source>
        <dbReference type="Proteomes" id="UP000053558"/>
    </source>
</evidence>
<dbReference type="InterPro" id="IPR014756">
    <property type="entry name" value="Ig_E-set"/>
</dbReference>
<feature type="compositionally biased region" description="Basic and acidic residues" evidence="2">
    <location>
        <begin position="385"/>
        <end position="409"/>
    </location>
</feature>
<feature type="compositionally biased region" description="Low complexity" evidence="2">
    <location>
        <begin position="182"/>
        <end position="196"/>
    </location>
</feature>
<feature type="compositionally biased region" description="Acidic residues" evidence="2">
    <location>
        <begin position="130"/>
        <end position="145"/>
    </location>
</feature>
<dbReference type="GO" id="GO:0005634">
    <property type="term" value="C:nucleus"/>
    <property type="evidence" value="ECO:0007669"/>
    <property type="project" value="TreeGrafter"/>
</dbReference>
<evidence type="ECO:0000256" key="1">
    <source>
        <dbReference type="ARBA" id="ARBA00038216"/>
    </source>
</evidence>
<feature type="domain" description="AMP-activated protein kinase glycogen-binding" evidence="3">
    <location>
        <begin position="7"/>
        <end position="85"/>
    </location>
</feature>
<gene>
    <name evidence="4" type="ORF">CONPUDRAFT_89905</name>
</gene>
<comment type="caution">
    <text evidence="4">The sequence shown here is derived from an EMBL/GenBank/DDBJ whole genome shotgun (WGS) entry which is preliminary data.</text>
</comment>
<dbReference type="GO" id="GO:0005737">
    <property type="term" value="C:cytoplasm"/>
    <property type="evidence" value="ECO:0007669"/>
    <property type="project" value="TreeGrafter"/>
</dbReference>
<dbReference type="EMBL" id="JH711577">
    <property type="protein sequence ID" value="EIW82488.1"/>
    <property type="molecule type" value="Genomic_DNA"/>
</dbReference>
<feature type="region of interest" description="Disordered" evidence="2">
    <location>
        <begin position="66"/>
        <end position="196"/>
    </location>
</feature>
<accession>A0A5M3MTK1</accession>
<feature type="compositionally biased region" description="Low complexity" evidence="2">
    <location>
        <begin position="342"/>
        <end position="352"/>
    </location>
</feature>
<feature type="compositionally biased region" description="Pro residues" evidence="2">
    <location>
        <begin position="282"/>
        <end position="291"/>
    </location>
</feature>
<keyword evidence="5" id="KW-1185">Reference proteome</keyword>